<dbReference type="SMART" id="SM00086">
    <property type="entry name" value="PAC"/>
    <property type="match status" value="2"/>
</dbReference>
<dbReference type="SMART" id="SM00267">
    <property type="entry name" value="GGDEF"/>
    <property type="match status" value="1"/>
</dbReference>
<comment type="caution">
    <text evidence="4">The sequence shown here is derived from an EMBL/GenBank/DDBJ whole genome shotgun (WGS) entry which is preliminary data.</text>
</comment>
<dbReference type="CDD" id="cd01949">
    <property type="entry name" value="GGDEF"/>
    <property type="match status" value="1"/>
</dbReference>
<reference evidence="4" key="1">
    <citation type="submission" date="2016-10" db="EMBL/GenBank/DDBJ databases">
        <title>Sequence of Gallionella enrichment culture.</title>
        <authorList>
            <person name="Poehlein A."/>
            <person name="Muehling M."/>
            <person name="Daniel R."/>
        </authorList>
    </citation>
    <scope>NUCLEOTIDE SEQUENCE</scope>
</reference>
<protein>
    <submittedName>
        <fullName evidence="4">Putative diguanylate cyclase YegE</fullName>
        <ecNumber evidence="4">2.7.7.65</ecNumber>
    </submittedName>
</protein>
<dbReference type="InterPro" id="IPR043128">
    <property type="entry name" value="Rev_trsase/Diguanyl_cyclase"/>
</dbReference>
<dbReference type="PANTHER" id="PTHR44757">
    <property type="entry name" value="DIGUANYLATE CYCLASE DGCP"/>
    <property type="match status" value="1"/>
</dbReference>
<dbReference type="CDD" id="cd00130">
    <property type="entry name" value="PAS"/>
    <property type="match status" value="2"/>
</dbReference>
<dbReference type="GO" id="GO:0052621">
    <property type="term" value="F:diguanylate cyclase activity"/>
    <property type="evidence" value="ECO:0007669"/>
    <property type="project" value="UniProtKB-EC"/>
</dbReference>
<dbReference type="Pfam" id="PF00990">
    <property type="entry name" value="GGDEF"/>
    <property type="match status" value="1"/>
</dbReference>
<dbReference type="InterPro" id="IPR000700">
    <property type="entry name" value="PAS-assoc_C"/>
</dbReference>
<dbReference type="SUPFAM" id="SSF55785">
    <property type="entry name" value="PYP-like sensor domain (PAS domain)"/>
    <property type="match status" value="2"/>
</dbReference>
<sequence length="429" mass="47953">MATSDDPEANPPWRDSNAELRLLTDNVPAMILHLDRELYCRFANRRYVEFFGFGNGSPVGKPVREIIGEASYREVERHFAQVLAGRPVSYQRIVHHRSGEPRHIEAKLVPSVTKQGSVAGCYFLATDISEQKQVEQALCDAVAQLRMFADNVPAMTVSYDANLRCRFVNKRFAEFFGFTVEGMLGKHLREVVGEDAYREIERHFVLVLAGVPVTYQRLRKLGNGECRHLEVKLIPHLGDDGKTQGCFAVTTDITEHKQAEERIWYMAHYDNLTALPNRLLFNDRLSQAISLAKRDSRELALLYLDLDKFKPVNDDLGHDAGDELLKNVADRIRQQLRESDTAARVGGDEFTVILPDIAGREDAATVAGKIITALVAPFELGRAERSAAIGVSIGVALYPADGQDREALVKAADSAMYDAKRAGNCFCFR</sequence>
<dbReference type="EMBL" id="MLJW01000182">
    <property type="protein sequence ID" value="OIQ94629.1"/>
    <property type="molecule type" value="Genomic_DNA"/>
</dbReference>
<name>A0A1J5S2R6_9ZZZZ</name>
<dbReference type="Gene3D" id="3.30.70.270">
    <property type="match status" value="1"/>
</dbReference>
<dbReference type="InterPro" id="IPR052155">
    <property type="entry name" value="Biofilm_reg_signaling"/>
</dbReference>
<dbReference type="InterPro" id="IPR029787">
    <property type="entry name" value="Nucleotide_cyclase"/>
</dbReference>
<dbReference type="NCBIfam" id="TIGR00229">
    <property type="entry name" value="sensory_box"/>
    <property type="match status" value="2"/>
</dbReference>
<gene>
    <name evidence="4" type="primary">yegE_26</name>
    <name evidence="4" type="ORF">GALL_233850</name>
</gene>
<dbReference type="SMART" id="SM00091">
    <property type="entry name" value="PAS"/>
    <property type="match status" value="2"/>
</dbReference>
<keyword evidence="4" id="KW-0548">Nucleotidyltransferase</keyword>
<dbReference type="FunFam" id="3.30.70.270:FF:000001">
    <property type="entry name" value="Diguanylate cyclase domain protein"/>
    <property type="match status" value="1"/>
</dbReference>
<evidence type="ECO:0000313" key="4">
    <source>
        <dbReference type="EMBL" id="OIQ94629.1"/>
    </source>
</evidence>
<evidence type="ECO:0000259" key="2">
    <source>
        <dbReference type="PROSITE" id="PS50113"/>
    </source>
</evidence>
<dbReference type="PROSITE" id="PS50113">
    <property type="entry name" value="PAC"/>
    <property type="match status" value="2"/>
</dbReference>
<organism evidence="4">
    <name type="scientific">mine drainage metagenome</name>
    <dbReference type="NCBI Taxonomy" id="410659"/>
    <lineage>
        <taxon>unclassified sequences</taxon>
        <taxon>metagenomes</taxon>
        <taxon>ecological metagenomes</taxon>
    </lineage>
</organism>
<dbReference type="PROSITE" id="PS50112">
    <property type="entry name" value="PAS"/>
    <property type="match status" value="2"/>
</dbReference>
<dbReference type="InterPro" id="IPR013656">
    <property type="entry name" value="PAS_4"/>
</dbReference>
<dbReference type="EC" id="2.7.7.65" evidence="4"/>
<dbReference type="InterPro" id="IPR001610">
    <property type="entry name" value="PAC"/>
</dbReference>
<evidence type="ECO:0000259" key="1">
    <source>
        <dbReference type="PROSITE" id="PS50112"/>
    </source>
</evidence>
<feature type="domain" description="GGDEF" evidence="3">
    <location>
        <begin position="297"/>
        <end position="429"/>
    </location>
</feature>
<dbReference type="PROSITE" id="PS50887">
    <property type="entry name" value="GGDEF"/>
    <property type="match status" value="1"/>
</dbReference>
<accession>A0A1J5S2R6</accession>
<dbReference type="InterPro" id="IPR035965">
    <property type="entry name" value="PAS-like_dom_sf"/>
</dbReference>
<dbReference type="AlphaFoldDB" id="A0A1J5S2R6"/>
<dbReference type="SUPFAM" id="SSF55073">
    <property type="entry name" value="Nucleotide cyclase"/>
    <property type="match status" value="1"/>
</dbReference>
<dbReference type="PANTHER" id="PTHR44757:SF2">
    <property type="entry name" value="BIOFILM ARCHITECTURE MAINTENANCE PROTEIN MBAA"/>
    <property type="match status" value="1"/>
</dbReference>
<proteinExistence type="predicted"/>
<feature type="domain" description="PAC" evidence="2">
    <location>
        <begin position="211"/>
        <end position="265"/>
    </location>
</feature>
<dbReference type="InterPro" id="IPR000014">
    <property type="entry name" value="PAS"/>
</dbReference>
<dbReference type="Gene3D" id="3.30.450.20">
    <property type="entry name" value="PAS domain"/>
    <property type="match status" value="2"/>
</dbReference>
<evidence type="ECO:0000259" key="3">
    <source>
        <dbReference type="PROSITE" id="PS50887"/>
    </source>
</evidence>
<feature type="domain" description="PAS" evidence="1">
    <location>
        <begin position="16"/>
        <end position="86"/>
    </location>
</feature>
<feature type="domain" description="PAC" evidence="2">
    <location>
        <begin position="86"/>
        <end position="140"/>
    </location>
</feature>
<dbReference type="NCBIfam" id="TIGR00254">
    <property type="entry name" value="GGDEF"/>
    <property type="match status" value="1"/>
</dbReference>
<keyword evidence="4" id="KW-0808">Transferase</keyword>
<dbReference type="Pfam" id="PF08448">
    <property type="entry name" value="PAS_4"/>
    <property type="match status" value="2"/>
</dbReference>
<feature type="domain" description="PAS" evidence="1">
    <location>
        <begin position="141"/>
        <end position="211"/>
    </location>
</feature>
<dbReference type="InterPro" id="IPR000160">
    <property type="entry name" value="GGDEF_dom"/>
</dbReference>